<feature type="transmembrane region" description="Helical" evidence="7">
    <location>
        <begin position="139"/>
        <end position="160"/>
    </location>
</feature>
<reference evidence="8 9" key="2">
    <citation type="submission" date="2007-04" db="EMBL/GenBank/DDBJ databases">
        <title>Draft genome sequence of Dorea longicatena (DSM 13814).</title>
        <authorList>
            <person name="Sudarsanam P."/>
            <person name="Ley R."/>
            <person name="Guruge J."/>
            <person name="Turnbaugh P.J."/>
            <person name="Mahowald M."/>
            <person name="Liep D."/>
            <person name="Gordon J."/>
        </authorList>
    </citation>
    <scope>NUCLEOTIDE SEQUENCE [LARGE SCALE GENOMIC DNA]</scope>
    <source>
        <strain evidence="8 9">DSM 13814</strain>
    </source>
</reference>
<feature type="transmembrane region" description="Helical" evidence="7">
    <location>
        <begin position="364"/>
        <end position="382"/>
    </location>
</feature>
<organism evidence="8 9">
    <name type="scientific">Dorea longicatena DSM 13814</name>
    <dbReference type="NCBI Taxonomy" id="411462"/>
    <lineage>
        <taxon>Bacteria</taxon>
        <taxon>Bacillati</taxon>
        <taxon>Bacillota</taxon>
        <taxon>Clostridia</taxon>
        <taxon>Lachnospirales</taxon>
        <taxon>Lachnospiraceae</taxon>
        <taxon>Dorea</taxon>
    </lineage>
</organism>
<keyword evidence="4 7" id="KW-0812">Transmembrane</keyword>
<feature type="transmembrane region" description="Helical" evidence="7">
    <location>
        <begin position="419"/>
        <end position="442"/>
    </location>
</feature>
<comment type="subcellular location">
    <subcellularLocation>
        <location evidence="1">Cell membrane</location>
        <topology evidence="1">Multi-pass membrane protein</topology>
    </subcellularLocation>
</comment>
<evidence type="ECO:0000256" key="3">
    <source>
        <dbReference type="ARBA" id="ARBA00022475"/>
    </source>
</evidence>
<evidence type="ECO:0000256" key="7">
    <source>
        <dbReference type="SAM" id="Phobius"/>
    </source>
</evidence>
<dbReference type="CDD" id="cd13138">
    <property type="entry name" value="MATE_yoeA_like"/>
    <property type="match status" value="1"/>
</dbReference>
<feature type="transmembrane region" description="Helical" evidence="7">
    <location>
        <begin position="104"/>
        <end position="127"/>
    </location>
</feature>
<dbReference type="EMBL" id="AAXB02000002">
    <property type="protein sequence ID" value="EDM64157.1"/>
    <property type="molecule type" value="Genomic_DNA"/>
</dbReference>
<evidence type="ECO:0000256" key="5">
    <source>
        <dbReference type="ARBA" id="ARBA00022989"/>
    </source>
</evidence>
<dbReference type="PANTHER" id="PTHR43549">
    <property type="entry name" value="MULTIDRUG RESISTANCE PROTEIN YPNP-RELATED"/>
    <property type="match status" value="1"/>
</dbReference>
<dbReference type="Proteomes" id="UP000004016">
    <property type="component" value="Unassembled WGS sequence"/>
</dbReference>
<dbReference type="InterPro" id="IPR052031">
    <property type="entry name" value="Membrane_Transporter-Flippase"/>
</dbReference>
<dbReference type="Pfam" id="PF01554">
    <property type="entry name" value="MatE"/>
    <property type="match status" value="2"/>
</dbReference>
<keyword evidence="5 7" id="KW-1133">Transmembrane helix</keyword>
<dbReference type="InterPro" id="IPR048279">
    <property type="entry name" value="MdtK-like"/>
</dbReference>
<feature type="transmembrane region" description="Helical" evidence="7">
    <location>
        <begin position="200"/>
        <end position="221"/>
    </location>
</feature>
<name>A6BEW8_9FIRM</name>
<evidence type="ECO:0000256" key="2">
    <source>
        <dbReference type="ARBA" id="ARBA00022448"/>
    </source>
</evidence>
<evidence type="ECO:0000313" key="8">
    <source>
        <dbReference type="EMBL" id="EDM64157.1"/>
    </source>
</evidence>
<dbReference type="GO" id="GO:0015297">
    <property type="term" value="F:antiporter activity"/>
    <property type="evidence" value="ECO:0007669"/>
    <property type="project" value="InterPro"/>
</dbReference>
<dbReference type="AlphaFoldDB" id="A6BEW8"/>
<evidence type="ECO:0000313" key="9">
    <source>
        <dbReference type="Proteomes" id="UP000004016"/>
    </source>
</evidence>
<reference evidence="8 9" key="1">
    <citation type="submission" date="2007-03" db="EMBL/GenBank/DDBJ databases">
        <authorList>
            <person name="Fulton L."/>
            <person name="Clifton S."/>
            <person name="Fulton B."/>
            <person name="Xu J."/>
            <person name="Minx P."/>
            <person name="Pepin K.H."/>
            <person name="Johnson M."/>
            <person name="Thiruvilangam P."/>
            <person name="Bhonagiri V."/>
            <person name="Nash W.E."/>
            <person name="Mardis E.R."/>
            <person name="Wilson R.K."/>
        </authorList>
    </citation>
    <scope>NUCLEOTIDE SEQUENCE [LARGE SCALE GENOMIC DNA]</scope>
    <source>
        <strain evidence="8 9">DSM 13814</strain>
    </source>
</reference>
<keyword evidence="3" id="KW-1003">Cell membrane</keyword>
<feature type="transmembrane region" description="Helical" evidence="7">
    <location>
        <begin position="172"/>
        <end position="194"/>
    </location>
</feature>
<comment type="caution">
    <text evidence="8">The sequence shown here is derived from an EMBL/GenBank/DDBJ whole genome shotgun (WGS) entry which is preliminary data.</text>
</comment>
<dbReference type="PIRSF" id="PIRSF006603">
    <property type="entry name" value="DinF"/>
    <property type="match status" value="1"/>
</dbReference>
<proteinExistence type="predicted"/>
<keyword evidence="2" id="KW-0813">Transport</keyword>
<keyword evidence="6 7" id="KW-0472">Membrane</keyword>
<feature type="transmembrane region" description="Helical" evidence="7">
    <location>
        <begin position="394"/>
        <end position="413"/>
    </location>
</feature>
<dbReference type="HOGENOM" id="CLU_012893_5_0_9"/>
<dbReference type="PANTHER" id="PTHR43549:SF3">
    <property type="entry name" value="MULTIDRUG RESISTANCE PROTEIN YPNP-RELATED"/>
    <property type="match status" value="1"/>
</dbReference>
<feature type="transmembrane region" description="Helical" evidence="7">
    <location>
        <begin position="326"/>
        <end position="352"/>
    </location>
</feature>
<dbReference type="GO" id="GO:0005886">
    <property type="term" value="C:plasma membrane"/>
    <property type="evidence" value="ECO:0007669"/>
    <property type="project" value="UniProtKB-SubCell"/>
</dbReference>
<dbReference type="GO" id="GO:0042910">
    <property type="term" value="F:xenobiotic transmembrane transporter activity"/>
    <property type="evidence" value="ECO:0007669"/>
    <property type="project" value="InterPro"/>
</dbReference>
<evidence type="ECO:0000256" key="1">
    <source>
        <dbReference type="ARBA" id="ARBA00004651"/>
    </source>
</evidence>
<protein>
    <submittedName>
        <fullName evidence="8">MATE efflux family protein</fullName>
    </submittedName>
</protein>
<dbReference type="InterPro" id="IPR002528">
    <property type="entry name" value="MATE_fam"/>
</dbReference>
<sequence length="456" mass="49164">MTEKEENRMEKDMTAGTPGKIIFNFTMPIFIGNIFQQFYNMADTVIVGKFVGNAALAAVGACGTLVFLIIGFLQGVTAGFTVVTAQHFGAGNMKVMKKSVASGAVLTGIVTVILTLLSMISMAKVLHLMNTPSDMYGEAYGYIMVICGGIVAQALYNYLASVLRALGDSKRPLYFLVIAALLNIVLDLVFIIVFRMGAAGAAYATVIAQGISGILCLLYIAKKVPALYLHREDWEIDKNLAGWQLKIGLPMAFQYSITAIGTIVVQSCLNILGSTAAAGFAAASKIEQVFTQAYVALGTTMATYCAQNMGAGKYTRIRKGFKSATLIGFIYAVVTGVIIFFVGKYMTIFFVSENVNQIMEYVDIYLRCVSVSFLPLVIVNLYRNGIQGMGYGLLPMTAGIAELVGRSGASLIASHFGSYMGICLASPAAWVLAGTLLLIMYFEIMKGKKDRNLKNR</sequence>
<evidence type="ECO:0000256" key="4">
    <source>
        <dbReference type="ARBA" id="ARBA00022692"/>
    </source>
</evidence>
<dbReference type="eggNOG" id="COG0534">
    <property type="taxonomic scope" value="Bacteria"/>
</dbReference>
<gene>
    <name evidence="8" type="ORF">DORLON_00838</name>
</gene>
<dbReference type="NCBIfam" id="TIGR00797">
    <property type="entry name" value="matE"/>
    <property type="match status" value="1"/>
</dbReference>
<feature type="transmembrane region" description="Helical" evidence="7">
    <location>
        <begin position="54"/>
        <end position="83"/>
    </location>
</feature>
<accession>A6BEW8</accession>
<evidence type="ECO:0000256" key="6">
    <source>
        <dbReference type="ARBA" id="ARBA00023136"/>
    </source>
</evidence>
<feature type="transmembrane region" description="Helical" evidence="7">
    <location>
        <begin position="21"/>
        <end position="39"/>
    </location>
</feature>